<organism evidence="1 2">
    <name type="scientific">Saprolegnia diclina (strain VS20)</name>
    <dbReference type="NCBI Taxonomy" id="1156394"/>
    <lineage>
        <taxon>Eukaryota</taxon>
        <taxon>Sar</taxon>
        <taxon>Stramenopiles</taxon>
        <taxon>Oomycota</taxon>
        <taxon>Saprolegniomycetes</taxon>
        <taxon>Saprolegniales</taxon>
        <taxon>Saprolegniaceae</taxon>
        <taxon>Saprolegnia</taxon>
    </lineage>
</organism>
<dbReference type="EMBL" id="JH767132">
    <property type="protein sequence ID" value="EQC42549.1"/>
    <property type="molecule type" value="Genomic_DNA"/>
</dbReference>
<evidence type="ECO:0000313" key="2">
    <source>
        <dbReference type="Proteomes" id="UP000030762"/>
    </source>
</evidence>
<dbReference type="Proteomes" id="UP000030762">
    <property type="component" value="Unassembled WGS sequence"/>
</dbReference>
<proteinExistence type="predicted"/>
<dbReference type="OrthoDB" id="10373791at2759"/>
<dbReference type="InParanoid" id="T0QWF5"/>
<gene>
    <name evidence="1" type="ORF">SDRG_00279</name>
</gene>
<protein>
    <submittedName>
        <fullName evidence="1">Uncharacterized protein</fullName>
    </submittedName>
</protein>
<dbReference type="OMA" id="EILFPIW"/>
<dbReference type="VEuPathDB" id="FungiDB:SDRG_00279"/>
<dbReference type="AlphaFoldDB" id="T0QWF5"/>
<dbReference type="RefSeq" id="XP_008603972.1">
    <property type="nucleotide sequence ID" value="XM_008605750.1"/>
</dbReference>
<keyword evidence="2" id="KW-1185">Reference proteome</keyword>
<reference evidence="1 2" key="1">
    <citation type="submission" date="2012-04" db="EMBL/GenBank/DDBJ databases">
        <title>The Genome Sequence of Saprolegnia declina VS20.</title>
        <authorList>
            <consortium name="The Broad Institute Genome Sequencing Platform"/>
            <person name="Russ C."/>
            <person name="Nusbaum C."/>
            <person name="Tyler B."/>
            <person name="van West P."/>
            <person name="Dieguez-Uribeondo J."/>
            <person name="de Bruijn I."/>
            <person name="Tripathy S."/>
            <person name="Jiang R."/>
            <person name="Young S.K."/>
            <person name="Zeng Q."/>
            <person name="Gargeya S."/>
            <person name="Fitzgerald M."/>
            <person name="Haas B."/>
            <person name="Abouelleil A."/>
            <person name="Alvarado L."/>
            <person name="Arachchi H.M."/>
            <person name="Berlin A."/>
            <person name="Chapman S.B."/>
            <person name="Goldberg J."/>
            <person name="Griggs A."/>
            <person name="Gujja S."/>
            <person name="Hansen M."/>
            <person name="Howarth C."/>
            <person name="Imamovic A."/>
            <person name="Larimer J."/>
            <person name="McCowen C."/>
            <person name="Montmayeur A."/>
            <person name="Murphy C."/>
            <person name="Neiman D."/>
            <person name="Pearson M."/>
            <person name="Priest M."/>
            <person name="Roberts A."/>
            <person name="Saif S."/>
            <person name="Shea T."/>
            <person name="Sisk P."/>
            <person name="Sykes S."/>
            <person name="Wortman J."/>
            <person name="Nusbaum C."/>
            <person name="Birren B."/>
        </authorList>
    </citation>
    <scope>NUCLEOTIDE SEQUENCE [LARGE SCALE GENOMIC DNA]</scope>
    <source>
        <strain evidence="1 2">VS20</strain>
    </source>
</reference>
<dbReference type="GeneID" id="19941006"/>
<sequence length="99" mass="10943">METLHATSNFAVTSSASGKRVLLVSLTDSADDVVEAPPKRIKLQPVPPLKVTIGDLEEDSPRDVGADEILFPIWQLTDLITDDDLMDDDDAWLLEYFLS</sequence>
<evidence type="ECO:0000313" key="1">
    <source>
        <dbReference type="EMBL" id="EQC42549.1"/>
    </source>
</evidence>
<accession>T0QWF5</accession>
<name>T0QWF5_SAPDV</name>